<reference evidence="3" key="1">
    <citation type="submission" date="2023-03" db="EMBL/GenBank/DDBJ databases">
        <title>Mating type loci evolution in Malassezia.</title>
        <authorList>
            <person name="Coelho M.A."/>
        </authorList>
    </citation>
    <scope>NUCLEOTIDE SEQUENCE</scope>
    <source>
        <strain evidence="3">CBS 9431</strain>
    </source>
</reference>
<evidence type="ECO:0000256" key="1">
    <source>
        <dbReference type="SAM" id="Coils"/>
    </source>
</evidence>
<dbReference type="GeneID" id="85227978"/>
<evidence type="ECO:0000313" key="3">
    <source>
        <dbReference type="EMBL" id="WFD41330.1"/>
    </source>
</evidence>
<evidence type="ECO:0008006" key="5">
    <source>
        <dbReference type="Google" id="ProtNLM"/>
    </source>
</evidence>
<evidence type="ECO:0000313" key="4">
    <source>
        <dbReference type="Proteomes" id="UP001217754"/>
    </source>
</evidence>
<dbReference type="RefSeq" id="XP_060124227.1">
    <property type="nucleotide sequence ID" value="XM_060268244.1"/>
</dbReference>
<keyword evidence="1" id="KW-0175">Coiled coil</keyword>
<evidence type="ECO:0000256" key="2">
    <source>
        <dbReference type="SAM" id="MobiDB-lite"/>
    </source>
</evidence>
<feature type="compositionally biased region" description="Polar residues" evidence="2">
    <location>
        <begin position="112"/>
        <end position="124"/>
    </location>
</feature>
<organism evidence="3 4">
    <name type="scientific">Malassezia japonica</name>
    <dbReference type="NCBI Taxonomy" id="223818"/>
    <lineage>
        <taxon>Eukaryota</taxon>
        <taxon>Fungi</taxon>
        <taxon>Dikarya</taxon>
        <taxon>Basidiomycota</taxon>
        <taxon>Ustilaginomycotina</taxon>
        <taxon>Malasseziomycetes</taxon>
        <taxon>Malasseziales</taxon>
        <taxon>Malasseziaceae</taxon>
        <taxon>Malassezia</taxon>
    </lineage>
</organism>
<keyword evidence="4" id="KW-1185">Reference proteome</keyword>
<sequence length="164" mass="18010">MPPAEVEARQRTLHALEQAVGVRRAILASAESSFDTIQQLQASDDGARVGAGGASQGHGTRTLLRERDDLALEILRVQAELATVQEEGQRLAREIRDVRQHTIASLHEARDQTPTQAKDTTQRQSDLLHGVVLGLALHGEHPWYEDPQLTELVLSMDDRAASNV</sequence>
<gene>
    <name evidence="3" type="ORF">MJAP1_004327</name>
</gene>
<feature type="region of interest" description="Disordered" evidence="2">
    <location>
        <begin position="105"/>
        <end position="124"/>
    </location>
</feature>
<dbReference type="Proteomes" id="UP001217754">
    <property type="component" value="Chromosome 9"/>
</dbReference>
<accession>A0AAF0F5R8</accession>
<protein>
    <recommendedName>
        <fullName evidence="5">Centromere protein H C-terminal domain-containing protein</fullName>
    </recommendedName>
</protein>
<dbReference type="EMBL" id="CP119966">
    <property type="protein sequence ID" value="WFD41330.1"/>
    <property type="molecule type" value="Genomic_DNA"/>
</dbReference>
<feature type="coiled-coil region" evidence="1">
    <location>
        <begin position="67"/>
        <end position="94"/>
    </location>
</feature>
<name>A0AAF0F5R8_9BASI</name>
<dbReference type="AlphaFoldDB" id="A0AAF0F5R8"/>
<proteinExistence type="predicted"/>